<dbReference type="Pfam" id="PF00291">
    <property type="entry name" value="PALP"/>
    <property type="match status" value="1"/>
</dbReference>
<dbReference type="GO" id="GO:0008838">
    <property type="term" value="F:diaminopropionate ammonia-lyase activity"/>
    <property type="evidence" value="ECO:0007669"/>
    <property type="project" value="UniProtKB-EC"/>
</dbReference>
<dbReference type="PANTHER" id="PTHR42937:SF1">
    <property type="entry name" value="DIAMINOPROPIONATE AMMONIA-LYASE"/>
    <property type="match status" value="1"/>
</dbReference>
<keyword evidence="5" id="KW-1185">Reference proteome</keyword>
<dbReference type="InterPro" id="IPR019871">
    <property type="entry name" value="DiNH2propionate_NH3-lyase_sub"/>
</dbReference>
<dbReference type="SUPFAM" id="SSF53686">
    <property type="entry name" value="Tryptophan synthase beta subunit-like PLP-dependent enzymes"/>
    <property type="match status" value="1"/>
</dbReference>
<feature type="domain" description="Tryptophan synthase beta chain-like PALP" evidence="3">
    <location>
        <begin position="40"/>
        <end position="350"/>
    </location>
</feature>
<keyword evidence="4" id="KW-0456">Lyase</keyword>
<accession>A0ABU0AVK1</accession>
<comment type="cofactor">
    <cofactor evidence="1">
        <name>pyridoxal 5'-phosphate</name>
        <dbReference type="ChEBI" id="CHEBI:597326"/>
    </cofactor>
</comment>
<dbReference type="InterPro" id="IPR036052">
    <property type="entry name" value="TrpB-like_PALP_sf"/>
</dbReference>
<sequence>MDDKIKFIGKRRKNEEKINIDFLNYEEVNKIIKFHKSFPQYKKTPLVELKNLAEKYKVKDIYVKDESYRFGLNAFKVLGGSYAIGRYIAKKLGKDISEITFDYLISDEVKNKLGDITFITATDGNHGRGVAWTANQLKQKCIVYMPKGSAKERVENIALEGAEVTVQDLNYDECVRLADENAKKNGWVMIQDTAWDGYEDIPKWIMQGYMTMAFESYEDLKQKNLKPSHVFLQAGVGSLAAAVTGFFSNIYKDEKPIITIVEPKNANCIFRSIEENKRICVDGDMQTIMAGLACGEPNTVGLKVLMSYAENFISVSDEIAAHGMRVLNAPLSGDVRIISGESGAAPFGTVMKILEDKSLSSIKEKLKIDEDSIILFFSTEGDTDKENFQNIVWNGKYPNL</sequence>
<proteinExistence type="predicted"/>
<keyword evidence="2" id="KW-0663">Pyridoxal phosphate</keyword>
<reference evidence="4 5" key="1">
    <citation type="submission" date="2023-07" db="EMBL/GenBank/DDBJ databases">
        <title>Genomic Encyclopedia of Type Strains, Phase IV (KMG-IV): sequencing the most valuable type-strain genomes for metagenomic binning, comparative biology and taxonomic classification.</title>
        <authorList>
            <person name="Goeker M."/>
        </authorList>
    </citation>
    <scope>NUCLEOTIDE SEQUENCE [LARGE SCALE GENOMIC DNA]</scope>
    <source>
        <strain evidence="4 5">DSM 22616</strain>
    </source>
</reference>
<dbReference type="EC" id="4.3.1.15" evidence="4"/>
<gene>
    <name evidence="4" type="ORF">J2S72_000858</name>
</gene>
<dbReference type="Proteomes" id="UP001236559">
    <property type="component" value="Unassembled WGS sequence"/>
</dbReference>
<dbReference type="NCBIfam" id="TIGR03528">
    <property type="entry name" value="2_3_DAP_am_ly"/>
    <property type="match status" value="1"/>
</dbReference>
<protein>
    <submittedName>
        <fullName evidence="4">Diaminopropionate ammonia-lyase</fullName>
        <ecNumber evidence="4">4.3.1.15</ecNumber>
    </submittedName>
</protein>
<dbReference type="RefSeq" id="WP_023055280.1">
    <property type="nucleotide sequence ID" value="NZ_JAUSTN010000004.1"/>
</dbReference>
<evidence type="ECO:0000256" key="1">
    <source>
        <dbReference type="ARBA" id="ARBA00001933"/>
    </source>
</evidence>
<dbReference type="EMBL" id="JAUSTN010000004">
    <property type="protein sequence ID" value="MDQ0274837.1"/>
    <property type="molecule type" value="Genomic_DNA"/>
</dbReference>
<evidence type="ECO:0000313" key="5">
    <source>
        <dbReference type="Proteomes" id="UP001236559"/>
    </source>
</evidence>
<dbReference type="NCBIfam" id="TIGR01747">
    <property type="entry name" value="diampropi_NH3ly"/>
    <property type="match status" value="1"/>
</dbReference>
<comment type="caution">
    <text evidence="4">The sequence shown here is derived from an EMBL/GenBank/DDBJ whole genome shotgun (WGS) entry which is preliminary data.</text>
</comment>
<dbReference type="NCBIfam" id="NF006058">
    <property type="entry name" value="PRK08206.1"/>
    <property type="match status" value="1"/>
</dbReference>
<evidence type="ECO:0000313" key="4">
    <source>
        <dbReference type="EMBL" id="MDQ0274837.1"/>
    </source>
</evidence>
<evidence type="ECO:0000256" key="2">
    <source>
        <dbReference type="ARBA" id="ARBA00022898"/>
    </source>
</evidence>
<name>A0ABU0AVK1_9FIRM</name>
<dbReference type="CDD" id="cd00640">
    <property type="entry name" value="Trp-synth-beta_II"/>
    <property type="match status" value="1"/>
</dbReference>
<dbReference type="InterPro" id="IPR001926">
    <property type="entry name" value="TrpB-like_PALP"/>
</dbReference>
<evidence type="ECO:0000259" key="3">
    <source>
        <dbReference type="Pfam" id="PF00291"/>
    </source>
</evidence>
<dbReference type="PANTHER" id="PTHR42937">
    <property type="match status" value="1"/>
</dbReference>
<organism evidence="4 5">
    <name type="scientific">Peptoniphilus koenoeneniae</name>
    <dbReference type="NCBI Taxonomy" id="507751"/>
    <lineage>
        <taxon>Bacteria</taxon>
        <taxon>Bacillati</taxon>
        <taxon>Bacillota</taxon>
        <taxon>Tissierellia</taxon>
        <taxon>Tissierellales</taxon>
        <taxon>Peptoniphilaceae</taxon>
        <taxon>Peptoniphilus</taxon>
    </lineage>
</organism>
<dbReference type="InterPro" id="IPR010081">
    <property type="entry name" value="DiNH2opropionate_NH3_lyase"/>
</dbReference>
<dbReference type="Gene3D" id="3.40.50.1100">
    <property type="match status" value="3"/>
</dbReference>